<feature type="transmembrane region" description="Helical" evidence="7">
    <location>
        <begin position="336"/>
        <end position="353"/>
    </location>
</feature>
<dbReference type="AlphaFoldDB" id="A0A261SR18"/>
<evidence type="ECO:0000313" key="9">
    <source>
        <dbReference type="EMBL" id="OZI39521.1"/>
    </source>
</evidence>
<feature type="transmembrane region" description="Helical" evidence="7">
    <location>
        <begin position="467"/>
        <end position="487"/>
    </location>
</feature>
<dbReference type="GO" id="GO:0005886">
    <property type="term" value="C:plasma membrane"/>
    <property type="evidence" value="ECO:0007669"/>
    <property type="project" value="UniProtKB-SubCell"/>
</dbReference>
<dbReference type="Pfam" id="PF07690">
    <property type="entry name" value="MFS_1"/>
    <property type="match status" value="1"/>
</dbReference>
<protein>
    <submittedName>
        <fullName evidence="9">MFS transporter</fullName>
    </submittedName>
</protein>
<feature type="transmembrane region" description="Helical" evidence="7">
    <location>
        <begin position="137"/>
        <end position="157"/>
    </location>
</feature>
<feature type="domain" description="Major facilitator superfamily (MFS) profile" evidence="8">
    <location>
        <begin position="13"/>
        <end position="491"/>
    </location>
</feature>
<feature type="transmembrane region" description="Helical" evidence="7">
    <location>
        <begin position="12"/>
        <end position="35"/>
    </location>
</feature>
<comment type="subcellular location">
    <subcellularLocation>
        <location evidence="1">Cell membrane</location>
        <topology evidence="1">Multi-pass membrane protein</topology>
    </subcellularLocation>
</comment>
<feature type="transmembrane region" description="Helical" evidence="7">
    <location>
        <begin position="104"/>
        <end position="125"/>
    </location>
</feature>
<evidence type="ECO:0000256" key="1">
    <source>
        <dbReference type="ARBA" id="ARBA00004651"/>
    </source>
</evidence>
<reference evidence="9 10" key="1">
    <citation type="submission" date="2017-05" db="EMBL/GenBank/DDBJ databases">
        <title>Complete and WGS of Bordetella genogroups.</title>
        <authorList>
            <person name="Spilker T."/>
            <person name="LiPuma J."/>
        </authorList>
    </citation>
    <scope>NUCLEOTIDE SEQUENCE [LARGE SCALE GENOMIC DNA]</scope>
    <source>
        <strain evidence="9 10">AU17610</strain>
    </source>
</reference>
<name>A0A261SR18_9BORD</name>
<dbReference type="PANTHER" id="PTHR42718">
    <property type="entry name" value="MAJOR FACILITATOR SUPERFAMILY MULTIDRUG TRANSPORTER MFSC"/>
    <property type="match status" value="1"/>
</dbReference>
<dbReference type="PROSITE" id="PS50850">
    <property type="entry name" value="MFS"/>
    <property type="match status" value="1"/>
</dbReference>
<keyword evidence="2" id="KW-0813">Transport</keyword>
<keyword evidence="3" id="KW-1003">Cell membrane</keyword>
<evidence type="ECO:0000256" key="6">
    <source>
        <dbReference type="ARBA" id="ARBA00023136"/>
    </source>
</evidence>
<feature type="transmembrane region" description="Helical" evidence="7">
    <location>
        <begin position="359"/>
        <end position="382"/>
    </location>
</feature>
<dbReference type="InterPro" id="IPR020846">
    <property type="entry name" value="MFS_dom"/>
</dbReference>
<dbReference type="Proteomes" id="UP000217005">
    <property type="component" value="Unassembled WGS sequence"/>
</dbReference>
<keyword evidence="6 7" id="KW-0472">Membrane</keyword>
<dbReference type="PANTHER" id="PTHR42718:SF47">
    <property type="entry name" value="METHYL VIOLOGEN RESISTANCE PROTEIN SMVA"/>
    <property type="match status" value="1"/>
</dbReference>
<dbReference type="Gene3D" id="1.20.1250.20">
    <property type="entry name" value="MFS general substrate transporter like domains"/>
    <property type="match status" value="1"/>
</dbReference>
<sequence length="493" mass="50773">MQSLPLDPKRWRVLAIVSVALLLITIDATVLYAALPRLTHALHADASAKLWIINAYPLAVTGLLPGAGALSDRFGAKRMFVAGLVVFGIASACVAFSPTSGWLIGTRVFLALGAAMMMPATLSLLRHAFTDERERALAIGVWAAIAAGGAALGPVVGGILLEFFWWGSVFLINVPIVLALLWPASRVAEAGAGHAVRPWDPAGSLQILLGMVGVVYAIKELSMPAPMYAAAAGAALLGVAFCVLFVRRQRRSAQPMIDFALFRLPPFRQGVVVALVASSTLVGVELVLSQRLQLVLGLSPLDAALYLLPVPAAAAVAGPVAGLLIGRIGQQPVMRAALLIAGVGMGLAAWMHAQPPLSQVLALSVLGVGLGAAITAASNAVMGSAPAESAGMAASIEEVSYEFGHVLGVTVLGSLLTAIYARTLVLPAGLGGDAARDSLDRAMEAAARLDAGTAQHLLQLAHGAFDHAYVVVVTVAALVLAATGLSLRRLRAA</sequence>
<gene>
    <name evidence="9" type="ORF">CEG14_08405</name>
</gene>
<proteinExistence type="predicted"/>
<dbReference type="GO" id="GO:0022857">
    <property type="term" value="F:transmembrane transporter activity"/>
    <property type="evidence" value="ECO:0007669"/>
    <property type="project" value="InterPro"/>
</dbReference>
<feature type="transmembrane region" description="Helical" evidence="7">
    <location>
        <begin position="50"/>
        <end position="67"/>
    </location>
</feature>
<keyword evidence="5 7" id="KW-1133">Transmembrane helix</keyword>
<dbReference type="InterPro" id="IPR036259">
    <property type="entry name" value="MFS_trans_sf"/>
</dbReference>
<evidence type="ECO:0000256" key="4">
    <source>
        <dbReference type="ARBA" id="ARBA00022692"/>
    </source>
</evidence>
<dbReference type="InterPro" id="IPR011701">
    <property type="entry name" value="MFS"/>
</dbReference>
<evidence type="ECO:0000313" key="10">
    <source>
        <dbReference type="Proteomes" id="UP000217005"/>
    </source>
</evidence>
<accession>A0A261SR18</accession>
<feature type="transmembrane region" description="Helical" evidence="7">
    <location>
        <begin position="79"/>
        <end position="98"/>
    </location>
</feature>
<organism evidence="9 10">
    <name type="scientific">Bordetella genomosp. 1</name>
    <dbReference type="NCBI Taxonomy" id="1395607"/>
    <lineage>
        <taxon>Bacteria</taxon>
        <taxon>Pseudomonadati</taxon>
        <taxon>Pseudomonadota</taxon>
        <taxon>Betaproteobacteria</taxon>
        <taxon>Burkholderiales</taxon>
        <taxon>Alcaligenaceae</taxon>
        <taxon>Bordetella</taxon>
    </lineage>
</organism>
<feature type="transmembrane region" description="Helical" evidence="7">
    <location>
        <begin position="163"/>
        <end position="182"/>
    </location>
</feature>
<dbReference type="EMBL" id="NEVL01000002">
    <property type="protein sequence ID" value="OZI39521.1"/>
    <property type="molecule type" value="Genomic_DNA"/>
</dbReference>
<dbReference type="RefSeq" id="WP_094825888.1">
    <property type="nucleotide sequence ID" value="NZ_NEVL01000002.1"/>
</dbReference>
<feature type="transmembrane region" description="Helical" evidence="7">
    <location>
        <begin position="403"/>
        <end position="421"/>
    </location>
</feature>
<keyword evidence="4 7" id="KW-0812">Transmembrane</keyword>
<dbReference type="CDD" id="cd17321">
    <property type="entry name" value="MFS_MMR_MDR_like"/>
    <property type="match status" value="1"/>
</dbReference>
<feature type="transmembrane region" description="Helical" evidence="7">
    <location>
        <begin position="202"/>
        <end position="219"/>
    </location>
</feature>
<evidence type="ECO:0000256" key="2">
    <source>
        <dbReference type="ARBA" id="ARBA00022448"/>
    </source>
</evidence>
<evidence type="ECO:0000256" key="7">
    <source>
        <dbReference type="SAM" id="Phobius"/>
    </source>
</evidence>
<feature type="transmembrane region" description="Helical" evidence="7">
    <location>
        <begin position="225"/>
        <end position="246"/>
    </location>
</feature>
<feature type="transmembrane region" description="Helical" evidence="7">
    <location>
        <begin position="267"/>
        <end position="288"/>
    </location>
</feature>
<dbReference type="Gene3D" id="1.20.1720.10">
    <property type="entry name" value="Multidrug resistance protein D"/>
    <property type="match status" value="1"/>
</dbReference>
<comment type="caution">
    <text evidence="9">The sequence shown here is derived from an EMBL/GenBank/DDBJ whole genome shotgun (WGS) entry which is preliminary data.</text>
</comment>
<evidence type="ECO:0000256" key="5">
    <source>
        <dbReference type="ARBA" id="ARBA00022989"/>
    </source>
</evidence>
<dbReference type="OrthoDB" id="9807274at2"/>
<dbReference type="SUPFAM" id="SSF103473">
    <property type="entry name" value="MFS general substrate transporter"/>
    <property type="match status" value="1"/>
</dbReference>
<evidence type="ECO:0000256" key="3">
    <source>
        <dbReference type="ARBA" id="ARBA00022475"/>
    </source>
</evidence>
<feature type="transmembrane region" description="Helical" evidence="7">
    <location>
        <begin position="303"/>
        <end position="324"/>
    </location>
</feature>
<evidence type="ECO:0000259" key="8">
    <source>
        <dbReference type="PROSITE" id="PS50850"/>
    </source>
</evidence>